<proteinExistence type="predicted"/>
<sequence>RTKDGRAVANQLVQGLEGLVPVTQSTAVLAESLQCSPTSSVAALAHEHSDDLDFLIAYIRQWANTIPYGCDISVSYPLMCDMIPLGARIAVVTVVNNRVRVIGELRFEVQQRASEDRLEFMNQGGAEVVGVNGDMEVQVRRQHVQGSSFTDGQLLPGEKTILREFSKQMREFRGETTQSKGLLGLLNALQRQVLGSRSDKDDRTFSAFFLGLDQSRPGEVIKTSQKRSQNNSERK</sequence>
<dbReference type="Proteomes" id="UP001190700">
    <property type="component" value="Unassembled WGS sequence"/>
</dbReference>
<evidence type="ECO:0000313" key="1">
    <source>
        <dbReference type="EMBL" id="KAK3258181.1"/>
    </source>
</evidence>
<accession>A0AAE0KRI6</accession>
<reference evidence="1 2" key="1">
    <citation type="journal article" date="2015" name="Genome Biol. Evol.">
        <title>Comparative Genomics of a Bacterivorous Green Alga Reveals Evolutionary Causalities and Consequences of Phago-Mixotrophic Mode of Nutrition.</title>
        <authorList>
            <person name="Burns J.A."/>
            <person name="Paasch A."/>
            <person name="Narechania A."/>
            <person name="Kim E."/>
        </authorList>
    </citation>
    <scope>NUCLEOTIDE SEQUENCE [LARGE SCALE GENOMIC DNA]</scope>
    <source>
        <strain evidence="1 2">PLY_AMNH</strain>
    </source>
</reference>
<organism evidence="1 2">
    <name type="scientific">Cymbomonas tetramitiformis</name>
    <dbReference type="NCBI Taxonomy" id="36881"/>
    <lineage>
        <taxon>Eukaryota</taxon>
        <taxon>Viridiplantae</taxon>
        <taxon>Chlorophyta</taxon>
        <taxon>Pyramimonadophyceae</taxon>
        <taxon>Pyramimonadales</taxon>
        <taxon>Pyramimonadaceae</taxon>
        <taxon>Cymbomonas</taxon>
    </lineage>
</organism>
<comment type="caution">
    <text evidence="1">The sequence shown here is derived from an EMBL/GenBank/DDBJ whole genome shotgun (WGS) entry which is preliminary data.</text>
</comment>
<keyword evidence="2" id="KW-1185">Reference proteome</keyword>
<dbReference type="AlphaFoldDB" id="A0AAE0KRI6"/>
<evidence type="ECO:0000313" key="2">
    <source>
        <dbReference type="Proteomes" id="UP001190700"/>
    </source>
</evidence>
<gene>
    <name evidence="1" type="ORF">CYMTET_32763</name>
</gene>
<dbReference type="EMBL" id="LGRX02019749">
    <property type="protein sequence ID" value="KAK3258181.1"/>
    <property type="molecule type" value="Genomic_DNA"/>
</dbReference>
<name>A0AAE0KRI6_9CHLO</name>
<protein>
    <submittedName>
        <fullName evidence="1">Uncharacterized protein</fullName>
    </submittedName>
</protein>
<feature type="non-terminal residue" evidence="1">
    <location>
        <position position="1"/>
    </location>
</feature>